<dbReference type="EMBL" id="AGCK01000299">
    <property type="protein sequence ID" value="EHM39889.1"/>
    <property type="molecule type" value="Genomic_DNA"/>
</dbReference>
<organism evidence="1 2">
    <name type="scientific">Flavonifractor plautii ATCC 29863</name>
    <dbReference type="NCBI Taxonomy" id="411475"/>
    <lineage>
        <taxon>Bacteria</taxon>
        <taxon>Bacillati</taxon>
        <taxon>Bacillota</taxon>
        <taxon>Clostridia</taxon>
        <taxon>Eubacteriales</taxon>
        <taxon>Oscillospiraceae</taxon>
        <taxon>Flavonifractor</taxon>
    </lineage>
</organism>
<sequence>MAVLLQFGHVPSLLCLLEAAAGRFLSGGCGHPPLHLNLAARSAAPPLRHRARRP</sequence>
<evidence type="ECO:0000313" key="2">
    <source>
        <dbReference type="Proteomes" id="UP000004459"/>
    </source>
</evidence>
<dbReference type="PATRIC" id="fig|411475.3.peg.3205"/>
<comment type="caution">
    <text evidence="1">The sequence shown here is derived from an EMBL/GenBank/DDBJ whole genome shotgun (WGS) entry which is preliminary data.</text>
</comment>
<accession>G9YVX4</accession>
<proteinExistence type="predicted"/>
<reference evidence="1 2" key="1">
    <citation type="submission" date="2011-08" db="EMBL/GenBank/DDBJ databases">
        <authorList>
            <person name="Weinstock G."/>
            <person name="Sodergren E."/>
            <person name="Clifton S."/>
            <person name="Fulton L."/>
            <person name="Fulton B."/>
            <person name="Courtney L."/>
            <person name="Fronick C."/>
            <person name="Harrison M."/>
            <person name="Strong C."/>
            <person name="Farmer C."/>
            <person name="Delahaunty K."/>
            <person name="Markovic C."/>
            <person name="Hall O."/>
            <person name="Minx P."/>
            <person name="Tomlinson C."/>
            <person name="Mitreva M."/>
            <person name="Hou S."/>
            <person name="Chen J."/>
            <person name="Wollam A."/>
            <person name="Pepin K.H."/>
            <person name="Johnson M."/>
            <person name="Bhonagiri V."/>
            <person name="Zhang X."/>
            <person name="Suruliraj S."/>
            <person name="Warren W."/>
            <person name="Chinwalla A."/>
            <person name="Mardis E.R."/>
            <person name="Wilson R.K."/>
        </authorList>
    </citation>
    <scope>NUCLEOTIDE SEQUENCE [LARGE SCALE GENOMIC DNA]</scope>
    <source>
        <strain evidence="1 2">ATCC 29863</strain>
    </source>
</reference>
<protein>
    <submittedName>
        <fullName evidence="1">Uncharacterized protein</fullName>
    </submittedName>
</protein>
<dbReference type="Proteomes" id="UP000004459">
    <property type="component" value="Unassembled WGS sequence"/>
</dbReference>
<evidence type="ECO:0000313" key="1">
    <source>
        <dbReference type="EMBL" id="EHM39889.1"/>
    </source>
</evidence>
<gene>
    <name evidence="1" type="ORF">HMPREF0372_03707</name>
</gene>
<dbReference type="HOGENOM" id="CLU_3043646_0_0_9"/>
<dbReference type="AlphaFoldDB" id="G9YVX4"/>
<name>G9YVX4_FLAPL</name>